<keyword evidence="2" id="KW-1133">Transmembrane helix</keyword>
<feature type="compositionally biased region" description="Polar residues" evidence="1">
    <location>
        <begin position="125"/>
        <end position="139"/>
    </location>
</feature>
<feature type="compositionally biased region" description="Basic and acidic residues" evidence="1">
    <location>
        <begin position="40"/>
        <end position="50"/>
    </location>
</feature>
<dbReference type="RefSeq" id="XP_023577840.1">
    <property type="nucleotide sequence ID" value="XM_023722072.1"/>
</dbReference>
<reference evidence="4" key="1">
    <citation type="submission" date="2025-08" db="UniProtKB">
        <authorList>
            <consortium name="RefSeq"/>
        </authorList>
    </citation>
    <scope>IDENTIFICATION</scope>
</reference>
<name>A0A6P6EZQ3_OCTDE</name>
<keyword evidence="2" id="KW-0812">Transmembrane</keyword>
<keyword evidence="2" id="KW-0472">Membrane</keyword>
<proteinExistence type="predicted"/>
<keyword evidence="3" id="KW-1185">Reference proteome</keyword>
<gene>
    <name evidence="4" type="primary">Treml1</name>
</gene>
<evidence type="ECO:0000313" key="3">
    <source>
        <dbReference type="Proteomes" id="UP000515203"/>
    </source>
</evidence>
<feature type="compositionally biased region" description="Polar residues" evidence="1">
    <location>
        <begin position="221"/>
        <end position="232"/>
    </location>
</feature>
<sequence>MASLEPLLPGSIALSPRPPPAMGPTIRMLRSLCPSAPAPELREEEEKKEAEEEEEENLGIGTLTEDHFLDPEGSASPWELSQQKSIPLIWGVVFLLGLLLVAVVLVVVVAKRKGSRLGVCCQFQSSRTSDTAQDPSSAARQAGDSGMVAGSPWDVPYVRLDSPASFDNTTYTNLVLEPPPGKAPVPPPPSPPPLPPKVVVSPKPVTYATVILLGGDKGEPTQDSPSSASPPS</sequence>
<feature type="transmembrane region" description="Helical" evidence="2">
    <location>
        <begin position="88"/>
        <end position="109"/>
    </location>
</feature>
<evidence type="ECO:0000256" key="2">
    <source>
        <dbReference type="SAM" id="Phobius"/>
    </source>
</evidence>
<feature type="region of interest" description="Disordered" evidence="1">
    <location>
        <begin position="34"/>
        <end position="59"/>
    </location>
</feature>
<protein>
    <submittedName>
        <fullName evidence="4">Trem-like transcript 1 protein</fullName>
    </submittedName>
</protein>
<dbReference type="CTD" id="340205"/>
<feature type="region of interest" description="Disordered" evidence="1">
    <location>
        <begin position="125"/>
        <end position="147"/>
    </location>
</feature>
<feature type="compositionally biased region" description="Pro residues" evidence="1">
    <location>
        <begin position="177"/>
        <end position="196"/>
    </location>
</feature>
<feature type="region of interest" description="Disordered" evidence="1">
    <location>
        <begin position="177"/>
        <end position="200"/>
    </location>
</feature>
<evidence type="ECO:0000256" key="1">
    <source>
        <dbReference type="SAM" id="MobiDB-lite"/>
    </source>
</evidence>
<organism evidence="3 4">
    <name type="scientific">Octodon degus</name>
    <name type="common">Degu</name>
    <name type="synonym">Sciurus degus</name>
    <dbReference type="NCBI Taxonomy" id="10160"/>
    <lineage>
        <taxon>Eukaryota</taxon>
        <taxon>Metazoa</taxon>
        <taxon>Chordata</taxon>
        <taxon>Craniata</taxon>
        <taxon>Vertebrata</taxon>
        <taxon>Euteleostomi</taxon>
        <taxon>Mammalia</taxon>
        <taxon>Eutheria</taxon>
        <taxon>Euarchontoglires</taxon>
        <taxon>Glires</taxon>
        <taxon>Rodentia</taxon>
        <taxon>Hystricomorpha</taxon>
        <taxon>Octodontidae</taxon>
        <taxon>Octodon</taxon>
    </lineage>
</organism>
<accession>A0A6P6EZQ3</accession>
<dbReference type="InParanoid" id="A0A6P6EZQ3"/>
<dbReference type="FunCoup" id="A0A6P6EZQ3">
    <property type="interactions" value="93"/>
</dbReference>
<feature type="region of interest" description="Disordered" evidence="1">
    <location>
        <begin position="212"/>
        <end position="232"/>
    </location>
</feature>
<dbReference type="GeneID" id="101573775"/>
<evidence type="ECO:0000313" key="4">
    <source>
        <dbReference type="RefSeq" id="XP_023577840.1"/>
    </source>
</evidence>
<dbReference type="OrthoDB" id="9449910at2759"/>
<dbReference type="Proteomes" id="UP000515203">
    <property type="component" value="Unplaced"/>
</dbReference>
<dbReference type="AlphaFoldDB" id="A0A6P6EZQ3"/>